<dbReference type="STRING" id="1073089.A0A1L9RF99"/>
<dbReference type="InterPro" id="IPR021109">
    <property type="entry name" value="Peptidase_aspartic_dom_sf"/>
</dbReference>
<dbReference type="OrthoDB" id="15189at2759"/>
<feature type="signal peptide" evidence="5">
    <location>
        <begin position="1"/>
        <end position="25"/>
    </location>
</feature>
<reference evidence="8" key="1">
    <citation type="journal article" date="2017" name="Genome Biol.">
        <title>Comparative genomics reveals high biological diversity and specific adaptations in the industrially and medically important fungal genus Aspergillus.</title>
        <authorList>
            <person name="de Vries R.P."/>
            <person name="Riley R."/>
            <person name="Wiebenga A."/>
            <person name="Aguilar-Osorio G."/>
            <person name="Amillis S."/>
            <person name="Uchima C.A."/>
            <person name="Anderluh G."/>
            <person name="Asadollahi M."/>
            <person name="Askin M."/>
            <person name="Barry K."/>
            <person name="Battaglia E."/>
            <person name="Bayram O."/>
            <person name="Benocci T."/>
            <person name="Braus-Stromeyer S.A."/>
            <person name="Caldana C."/>
            <person name="Canovas D."/>
            <person name="Cerqueira G.C."/>
            <person name="Chen F."/>
            <person name="Chen W."/>
            <person name="Choi C."/>
            <person name="Clum A."/>
            <person name="Dos Santos R.A."/>
            <person name="Damasio A.R."/>
            <person name="Diallinas G."/>
            <person name="Emri T."/>
            <person name="Fekete E."/>
            <person name="Flipphi M."/>
            <person name="Freyberg S."/>
            <person name="Gallo A."/>
            <person name="Gournas C."/>
            <person name="Habgood R."/>
            <person name="Hainaut M."/>
            <person name="Harispe M.L."/>
            <person name="Henrissat B."/>
            <person name="Hilden K.S."/>
            <person name="Hope R."/>
            <person name="Hossain A."/>
            <person name="Karabika E."/>
            <person name="Karaffa L."/>
            <person name="Karanyi Z."/>
            <person name="Krasevec N."/>
            <person name="Kuo A."/>
            <person name="Kusch H."/>
            <person name="LaButti K."/>
            <person name="Lagendijk E.L."/>
            <person name="Lapidus A."/>
            <person name="Levasseur A."/>
            <person name="Lindquist E."/>
            <person name="Lipzen A."/>
            <person name="Logrieco A.F."/>
            <person name="MacCabe A."/>
            <person name="Maekelae M.R."/>
            <person name="Malavazi I."/>
            <person name="Melin P."/>
            <person name="Meyer V."/>
            <person name="Mielnichuk N."/>
            <person name="Miskei M."/>
            <person name="Molnar A.P."/>
            <person name="Mule G."/>
            <person name="Ngan C.Y."/>
            <person name="Orejas M."/>
            <person name="Orosz E."/>
            <person name="Ouedraogo J.P."/>
            <person name="Overkamp K.M."/>
            <person name="Park H.-S."/>
            <person name="Perrone G."/>
            <person name="Piumi F."/>
            <person name="Punt P.J."/>
            <person name="Ram A.F."/>
            <person name="Ramon A."/>
            <person name="Rauscher S."/>
            <person name="Record E."/>
            <person name="Riano-Pachon D.M."/>
            <person name="Robert V."/>
            <person name="Roehrig J."/>
            <person name="Ruller R."/>
            <person name="Salamov A."/>
            <person name="Salih N.S."/>
            <person name="Samson R.A."/>
            <person name="Sandor E."/>
            <person name="Sanguinetti M."/>
            <person name="Schuetze T."/>
            <person name="Sepcic K."/>
            <person name="Shelest E."/>
            <person name="Sherlock G."/>
            <person name="Sophianopoulou V."/>
            <person name="Squina F.M."/>
            <person name="Sun H."/>
            <person name="Susca A."/>
            <person name="Todd R.B."/>
            <person name="Tsang A."/>
            <person name="Unkles S.E."/>
            <person name="van de Wiele N."/>
            <person name="van Rossen-Uffink D."/>
            <person name="Oliveira J.V."/>
            <person name="Vesth T.C."/>
            <person name="Visser J."/>
            <person name="Yu J.-H."/>
            <person name="Zhou M."/>
            <person name="Andersen M.R."/>
            <person name="Archer D.B."/>
            <person name="Baker S.E."/>
            <person name="Benoit I."/>
            <person name="Brakhage A.A."/>
            <person name="Braus G.H."/>
            <person name="Fischer R."/>
            <person name="Frisvad J.C."/>
            <person name="Goldman G.H."/>
            <person name="Houbraken J."/>
            <person name="Oakley B."/>
            <person name="Pocsi I."/>
            <person name="Scazzocchio C."/>
            <person name="Seiboth B."/>
            <person name="vanKuyk P.A."/>
            <person name="Wortman J."/>
            <person name="Dyer P.S."/>
            <person name="Grigoriev I.V."/>
        </authorList>
    </citation>
    <scope>NUCLEOTIDE SEQUENCE [LARGE SCALE GENOMIC DNA]</scope>
    <source>
        <strain evidence="8">DTO 134E9</strain>
    </source>
</reference>
<dbReference type="AlphaFoldDB" id="A0A1L9RF99"/>
<dbReference type="GeneID" id="63747147"/>
<dbReference type="PROSITE" id="PS51767">
    <property type="entry name" value="PEPTIDASE_A1"/>
    <property type="match status" value="1"/>
</dbReference>
<evidence type="ECO:0000256" key="2">
    <source>
        <dbReference type="ARBA" id="ARBA00022801"/>
    </source>
</evidence>
<evidence type="ECO:0000256" key="5">
    <source>
        <dbReference type="SAM" id="SignalP"/>
    </source>
</evidence>
<feature type="domain" description="Peptidase A1" evidence="6">
    <location>
        <begin position="107"/>
        <end position="428"/>
    </location>
</feature>
<dbReference type="InterPro" id="IPR033121">
    <property type="entry name" value="PEPTIDASE_A1"/>
</dbReference>
<keyword evidence="8" id="KW-1185">Reference proteome</keyword>
<evidence type="ECO:0000256" key="4">
    <source>
        <dbReference type="SAM" id="MobiDB-lite"/>
    </source>
</evidence>
<dbReference type="Pfam" id="PF00026">
    <property type="entry name" value="Asp"/>
    <property type="match status" value="1"/>
</dbReference>
<proteinExistence type="inferred from homology"/>
<gene>
    <name evidence="7" type="ORF">ASPWEDRAFT_174947</name>
</gene>
<dbReference type="SUPFAM" id="SSF50630">
    <property type="entry name" value="Acid proteases"/>
    <property type="match status" value="1"/>
</dbReference>
<dbReference type="EMBL" id="KV878214">
    <property type="protein sequence ID" value="OJJ33543.1"/>
    <property type="molecule type" value="Genomic_DNA"/>
</dbReference>
<dbReference type="PANTHER" id="PTHR47966:SF47">
    <property type="entry name" value="ENDOPEPTIDASE, PUTATIVE (AFU_ORTHOLOGUE AFUA_3G01220)-RELATED"/>
    <property type="match status" value="1"/>
</dbReference>
<dbReference type="Gene3D" id="2.40.70.10">
    <property type="entry name" value="Acid Proteases"/>
    <property type="match status" value="3"/>
</dbReference>
<feature type="region of interest" description="Disordered" evidence="4">
    <location>
        <begin position="36"/>
        <end position="62"/>
    </location>
</feature>
<feature type="active site" evidence="3">
    <location>
        <position position="123"/>
    </location>
</feature>
<protein>
    <recommendedName>
        <fullName evidence="6">Peptidase A1 domain-containing protein</fullName>
    </recommendedName>
</protein>
<comment type="similarity">
    <text evidence="1">Belongs to the peptidase A1 family.</text>
</comment>
<feature type="compositionally biased region" description="Polar residues" evidence="4">
    <location>
        <begin position="36"/>
        <end position="50"/>
    </location>
</feature>
<dbReference type="Proteomes" id="UP000184383">
    <property type="component" value="Unassembled WGS sequence"/>
</dbReference>
<evidence type="ECO:0000259" key="6">
    <source>
        <dbReference type="PROSITE" id="PS51767"/>
    </source>
</evidence>
<dbReference type="RefSeq" id="XP_040687220.1">
    <property type="nucleotide sequence ID" value="XM_040831299.1"/>
</dbReference>
<dbReference type="PANTHER" id="PTHR47966">
    <property type="entry name" value="BETA-SITE APP-CLEAVING ENZYME, ISOFORM A-RELATED"/>
    <property type="match status" value="1"/>
</dbReference>
<feature type="chain" id="PRO_5012386087" description="Peptidase A1 domain-containing protein" evidence="5">
    <location>
        <begin position="26"/>
        <end position="439"/>
    </location>
</feature>
<dbReference type="InterPro" id="IPR034164">
    <property type="entry name" value="Pepsin-like_dom"/>
</dbReference>
<dbReference type="PRINTS" id="PR00792">
    <property type="entry name" value="PEPSIN"/>
</dbReference>
<accession>A0A1L9RF99</accession>
<dbReference type="VEuPathDB" id="FungiDB:ASPWEDRAFT_174947"/>
<feature type="active site" evidence="3">
    <location>
        <position position="333"/>
    </location>
</feature>
<name>A0A1L9RF99_ASPWE</name>
<evidence type="ECO:0000313" key="8">
    <source>
        <dbReference type="Proteomes" id="UP000184383"/>
    </source>
</evidence>
<dbReference type="GO" id="GO:0006508">
    <property type="term" value="P:proteolysis"/>
    <property type="evidence" value="ECO:0007669"/>
    <property type="project" value="InterPro"/>
</dbReference>
<dbReference type="InterPro" id="IPR001461">
    <property type="entry name" value="Aspartic_peptidase_A1"/>
</dbReference>
<dbReference type="CDD" id="cd05471">
    <property type="entry name" value="pepsin_like"/>
    <property type="match status" value="1"/>
</dbReference>
<dbReference type="GO" id="GO:0000324">
    <property type="term" value="C:fungal-type vacuole"/>
    <property type="evidence" value="ECO:0007669"/>
    <property type="project" value="TreeGrafter"/>
</dbReference>
<dbReference type="GO" id="GO:0004190">
    <property type="term" value="F:aspartic-type endopeptidase activity"/>
    <property type="evidence" value="ECO:0007669"/>
    <property type="project" value="InterPro"/>
</dbReference>
<evidence type="ECO:0000313" key="7">
    <source>
        <dbReference type="EMBL" id="OJJ33543.1"/>
    </source>
</evidence>
<sequence>MTSYPSGTIFLSLVSILLLAFTAEAAPLQDVSTRRTLQGRNGAPNATTWKPTPFASSSSVSKSPHVMSLKKLNTTGTNHRSAAYVKGLASKTSASGTLVPLFEREEYAASITFESQSFDVIVDTRSSDTWVVKSGFDCVDLDPGNETSTTDCNFGSTFTVDRTVREISEEKFQIEYGYGEYLYGYMATETVTLADITVNQEVAVVTKAAWNGGGTTSGLTGLAYPALTSAYSGNGKQKAYDPIFTTMYKDGLVDSYFSLAILRDMSGDAGYLTLGGLPPIHFDETFTSTPILVTSIEGYSKSYDFYTINIDSMTLNGESVSGSGGSDIQYIVDSGTTLNYYPTSVADATNAHTSSNAMPPHPLRESFSINPFDMILLAGTDDDGNGICISGIIDGGSDSSEDLYILGGTFQKNVITVFDVGAGDFKFAPHENYTSNDTY</sequence>
<keyword evidence="2" id="KW-0378">Hydrolase</keyword>
<keyword evidence="5" id="KW-0732">Signal</keyword>
<organism evidence="7 8">
    <name type="scientific">Aspergillus wentii DTO 134E9</name>
    <dbReference type="NCBI Taxonomy" id="1073089"/>
    <lineage>
        <taxon>Eukaryota</taxon>
        <taxon>Fungi</taxon>
        <taxon>Dikarya</taxon>
        <taxon>Ascomycota</taxon>
        <taxon>Pezizomycotina</taxon>
        <taxon>Eurotiomycetes</taxon>
        <taxon>Eurotiomycetidae</taxon>
        <taxon>Eurotiales</taxon>
        <taxon>Aspergillaceae</taxon>
        <taxon>Aspergillus</taxon>
        <taxon>Aspergillus subgen. Cremei</taxon>
    </lineage>
</organism>
<evidence type="ECO:0000256" key="3">
    <source>
        <dbReference type="PIRSR" id="PIRSR601461-1"/>
    </source>
</evidence>
<evidence type="ECO:0000256" key="1">
    <source>
        <dbReference type="ARBA" id="ARBA00007447"/>
    </source>
</evidence>